<name>D1BBP7_SANKS</name>
<dbReference type="STRING" id="446469.Sked_29160"/>
<dbReference type="Gene3D" id="3.40.50.150">
    <property type="entry name" value="Vaccinia Virus protein VP39"/>
    <property type="match status" value="1"/>
</dbReference>
<feature type="domain" description="THUMP-like" evidence="2">
    <location>
        <begin position="345"/>
        <end position="415"/>
    </location>
</feature>
<keyword evidence="4" id="KW-1185">Reference proteome</keyword>
<evidence type="ECO:0000256" key="1">
    <source>
        <dbReference type="SAM" id="MobiDB-lite"/>
    </source>
</evidence>
<protein>
    <recommendedName>
        <fullName evidence="2">THUMP-like domain-containing protein</fullName>
    </recommendedName>
</protein>
<reference evidence="3 4" key="1">
    <citation type="journal article" date="2009" name="Stand. Genomic Sci.">
        <title>Complete genome sequence of Sanguibacter keddieii type strain (ST-74).</title>
        <authorList>
            <person name="Ivanova N."/>
            <person name="Sikorski J."/>
            <person name="Sims D."/>
            <person name="Brettin T."/>
            <person name="Detter J.C."/>
            <person name="Han C."/>
            <person name="Lapidus A."/>
            <person name="Copeland A."/>
            <person name="Glavina Del Rio T."/>
            <person name="Nolan M."/>
            <person name="Chen F."/>
            <person name="Lucas S."/>
            <person name="Tice H."/>
            <person name="Cheng J.F."/>
            <person name="Bruce D."/>
            <person name="Goodwin L."/>
            <person name="Pitluck S."/>
            <person name="Pati A."/>
            <person name="Mavromatis K."/>
            <person name="Chen A."/>
            <person name="Palaniappan K."/>
            <person name="D'haeseleer P."/>
            <person name="Chain P."/>
            <person name="Bristow J."/>
            <person name="Eisen J.A."/>
            <person name="Markowitz V."/>
            <person name="Hugenholtz P."/>
            <person name="Goker M."/>
            <person name="Pukall R."/>
            <person name="Klenk H.P."/>
            <person name="Kyrpides N.C."/>
        </authorList>
    </citation>
    <scope>NUCLEOTIDE SEQUENCE [LARGE SCALE GENOMIC DNA]</scope>
    <source>
        <strain evidence="4">ATCC 51767 / DSM 10542 / NCFB 3025 / ST-74</strain>
    </source>
</reference>
<accession>D1BBP7</accession>
<dbReference type="KEGG" id="ske:Sked_29160"/>
<dbReference type="EMBL" id="CP001819">
    <property type="protein sequence ID" value="ACZ22818.1"/>
    <property type="molecule type" value="Genomic_DNA"/>
</dbReference>
<dbReference type="HOGENOM" id="CLU_038123_1_1_11"/>
<dbReference type="Pfam" id="PF18096">
    <property type="entry name" value="Thump_like"/>
    <property type="match status" value="1"/>
</dbReference>
<feature type="compositionally biased region" description="Low complexity" evidence="1">
    <location>
        <begin position="418"/>
        <end position="438"/>
    </location>
</feature>
<sequence>MEPSALAKLLDQEAWALLNALPPYEEKLAMVLSERLRAKGFDPEVVALVLTQSRLRAKAEPKFGPFADGMLFTPAGLEQATRLVVAAHHAQRYLAAGITTVADLTCGIGADSMAFAGVGLTVLATDLDEATAAVATVNLRAFPEAVVRHADGLALDLAAEGLTGGTGGIYADPARRTRSGKRIFDPKAYAPALDDVWALRDQVPAVGIKVGPGIPHEGLPQDCEAQWVSVDGDVVEAGLWFGPLAPDGPGRSALLLRTDGGQTSARTYRGDGIGTGTGEGETLPDAVEGVDGVGRYLYEPDGAVIRAGLVADLSRELDGRLLDRTIAYVTTDTRHDDAGQVPLATGYRVLDTMPFGVKRLKSYLRARDVGRVTIKKRGTAVTPESLRAQLALKGSAEATLVLTRVAGSQQILVVEPLGSPAAPTTTPGSTPGSPSDSE</sequence>
<dbReference type="Proteomes" id="UP000000322">
    <property type="component" value="Chromosome"/>
</dbReference>
<dbReference type="RefSeq" id="WP_012867887.1">
    <property type="nucleotide sequence ID" value="NC_013521.1"/>
</dbReference>
<dbReference type="OrthoDB" id="9810570at2"/>
<feature type="region of interest" description="Disordered" evidence="1">
    <location>
        <begin position="416"/>
        <end position="438"/>
    </location>
</feature>
<dbReference type="InterPro" id="IPR041497">
    <property type="entry name" value="Thump-like"/>
</dbReference>
<dbReference type="AlphaFoldDB" id="D1BBP7"/>
<dbReference type="InterPro" id="IPR029063">
    <property type="entry name" value="SAM-dependent_MTases_sf"/>
</dbReference>
<dbReference type="SUPFAM" id="SSF53335">
    <property type="entry name" value="S-adenosyl-L-methionine-dependent methyltransferases"/>
    <property type="match status" value="1"/>
</dbReference>
<organism evidence="3 4">
    <name type="scientific">Sanguibacter keddieii (strain ATCC 51767 / DSM 10542 / NCFB 3025 / ST-74)</name>
    <dbReference type="NCBI Taxonomy" id="446469"/>
    <lineage>
        <taxon>Bacteria</taxon>
        <taxon>Bacillati</taxon>
        <taxon>Actinomycetota</taxon>
        <taxon>Actinomycetes</taxon>
        <taxon>Micrococcales</taxon>
        <taxon>Sanguibacteraceae</taxon>
        <taxon>Sanguibacter</taxon>
    </lineage>
</organism>
<gene>
    <name evidence="3" type="ordered locus">Sked_29160</name>
</gene>
<evidence type="ECO:0000313" key="3">
    <source>
        <dbReference type="EMBL" id="ACZ22818.1"/>
    </source>
</evidence>
<proteinExistence type="predicted"/>
<evidence type="ECO:0000259" key="2">
    <source>
        <dbReference type="Pfam" id="PF18096"/>
    </source>
</evidence>
<evidence type="ECO:0000313" key="4">
    <source>
        <dbReference type="Proteomes" id="UP000000322"/>
    </source>
</evidence>
<dbReference type="eggNOG" id="COG1041">
    <property type="taxonomic scope" value="Bacteria"/>
</dbReference>